<dbReference type="CDD" id="cd01562">
    <property type="entry name" value="Thr-dehyd"/>
    <property type="match status" value="1"/>
</dbReference>
<dbReference type="CDD" id="cd01115">
    <property type="entry name" value="SLC13_permease"/>
    <property type="match status" value="1"/>
</dbReference>
<name>K1Q922_MAGGI</name>
<dbReference type="PANTHER" id="PTHR10283:SF82">
    <property type="entry name" value="SOLUTE CARRIER FAMILY 13 MEMBER 2"/>
    <property type="match status" value="1"/>
</dbReference>
<comment type="function">
    <text evidence="15">Catalyzes the synthesis of D-serine from L-serine. D-serine is a key coagonist with glutamate at NMDA receptors. Has dehydratase activity towards both L-serine and D-serine.</text>
</comment>
<dbReference type="PROSITE" id="PS00165">
    <property type="entry name" value="DEHYDRATASE_SER_THR"/>
    <property type="match status" value="1"/>
</dbReference>
<dbReference type="FunCoup" id="K1Q922">
    <property type="interactions" value="175"/>
</dbReference>
<dbReference type="GO" id="GO:0005524">
    <property type="term" value="F:ATP binding"/>
    <property type="evidence" value="ECO:0007669"/>
    <property type="project" value="UniProtKB-ARBA"/>
</dbReference>
<dbReference type="GO" id="GO:0005886">
    <property type="term" value="C:plasma membrane"/>
    <property type="evidence" value="ECO:0007669"/>
    <property type="project" value="TreeGrafter"/>
</dbReference>
<evidence type="ECO:0000256" key="18">
    <source>
        <dbReference type="ARBA" id="ARBA00070760"/>
    </source>
</evidence>
<dbReference type="GO" id="GO:0006563">
    <property type="term" value="P:L-serine metabolic process"/>
    <property type="evidence" value="ECO:0007669"/>
    <property type="project" value="UniProtKB-ARBA"/>
</dbReference>
<dbReference type="InParanoid" id="K1Q922"/>
<dbReference type="EC" id="5.1.1.18" evidence="17"/>
<dbReference type="EC" id="4.3.1.18" evidence="16"/>
<dbReference type="GO" id="GO:0070178">
    <property type="term" value="P:D-serine metabolic process"/>
    <property type="evidence" value="ECO:0007669"/>
    <property type="project" value="UniProtKB-ARBA"/>
</dbReference>
<comment type="similarity">
    <text evidence="3">Belongs to the SLC13A/DASS transporter (TC 2.A.47) family. NADC subfamily.</text>
</comment>
<dbReference type="Gene3D" id="3.40.50.1100">
    <property type="match status" value="2"/>
</dbReference>
<evidence type="ECO:0000256" key="6">
    <source>
        <dbReference type="ARBA" id="ARBA00022692"/>
    </source>
</evidence>
<evidence type="ECO:0000313" key="23">
    <source>
        <dbReference type="EMBL" id="EKC33217.1"/>
    </source>
</evidence>
<sequence length="821" mass="90387">MTSRIKIALSDIKKAHERISPYIHFTPYFTSSTLDSIVGRNVFFKAENLQKTGSFKARGALNAASIIMIILNNVRGVVTHSSGNHGQALAWAAKTANIKCSVVVPNNSPKIKSQAIEGYGAELVFCEPTPADRKRTCERVAKERGYTIIPPYDHNDVIGGQGTIAVEFLKQVPDLDAILVPVSGGGMTSGIAIAAKTIKPDIKVFMVEVEGKMCEECLRAGERLWQTPPRFLNTIADGIRLQQLGELTWPIILELVEKEVFSVMGNCAYGLLLMAIFWITEALPLAVTALLPIFLFPLLGVSKVKTLASTYTNNITFVMIGGLSVAIAIEKWNVHKRIALRLLLSMGSQPKWLMLGFMLITCFLSMWISNTATTAMMIPIAQAVLVQLMETKHKEGKEGIDKPVTEALLEKDGVCIECRDENNHQNGSMKTKNSNAVVKTEKKESEYSFDFESLDPPSKKLAKAFCLCICYAANCGGIGTLTGTGPNLVMKGLADLLSNGQSIVTFSSWFMFGFPLALISCFISWLVLQIYFFGVKEDSTQVQDVIRMEYNKLGHITFAEKAVLFHFILMVILWFTREPEFIPGWGSLFKDGYIGDSVPAVMIMTSLFMFPSRKREKGNPLDDVMEIPSLLDWKTVAARMPWNITLLLGGGFALAKACTESGLSLWLAVQMTAFKDVNSWLMIFVITLISSFATEVTSNTAISTLILPILAELAIGIHKNPIFIMLPSAISTSFAFMLPVATPPNTIAFSYGYLKVIDMVKVGFVLNILCVVVVTVAVNTWGIPLLKLDEFPDWAEKFLKTSIEISTGLPDNATTNIYTTI</sequence>
<dbReference type="SUPFAM" id="SSF53686">
    <property type="entry name" value="Tryptophan synthase beta subunit-like PLP-dependent enzymes"/>
    <property type="match status" value="1"/>
</dbReference>
<dbReference type="AlphaFoldDB" id="K1Q922"/>
<evidence type="ECO:0000259" key="22">
    <source>
        <dbReference type="Pfam" id="PF00291"/>
    </source>
</evidence>
<dbReference type="GO" id="GO:0008721">
    <property type="term" value="F:D-serine ammonia-lyase activity"/>
    <property type="evidence" value="ECO:0007669"/>
    <property type="project" value="UniProtKB-EC"/>
</dbReference>
<dbReference type="GO" id="GO:0003941">
    <property type="term" value="F:L-serine ammonia-lyase activity"/>
    <property type="evidence" value="ECO:0007669"/>
    <property type="project" value="UniProtKB-EC"/>
</dbReference>
<evidence type="ECO:0000256" key="7">
    <source>
        <dbReference type="ARBA" id="ARBA00022898"/>
    </source>
</evidence>
<keyword evidence="10" id="KW-0456">Lyase</keyword>
<evidence type="ECO:0000256" key="1">
    <source>
        <dbReference type="ARBA" id="ARBA00001933"/>
    </source>
</evidence>
<dbReference type="EC" id="4.3.1.17" evidence="5"/>
<evidence type="ECO:0000256" key="16">
    <source>
        <dbReference type="ARBA" id="ARBA00066349"/>
    </source>
</evidence>
<evidence type="ECO:0000256" key="5">
    <source>
        <dbReference type="ARBA" id="ARBA00012093"/>
    </source>
</evidence>
<evidence type="ECO:0000256" key="14">
    <source>
        <dbReference type="ARBA" id="ARBA00051769"/>
    </source>
</evidence>
<dbReference type="Pfam" id="PF00291">
    <property type="entry name" value="PALP"/>
    <property type="match status" value="1"/>
</dbReference>
<dbReference type="HOGENOM" id="CLU_005170_0_1_1"/>
<dbReference type="GO" id="GO:0015556">
    <property type="term" value="F:C4-dicarboxylate transmembrane transporter activity"/>
    <property type="evidence" value="ECO:0007669"/>
    <property type="project" value="UniProtKB-ARBA"/>
</dbReference>
<dbReference type="InterPro" id="IPR036052">
    <property type="entry name" value="TrpB-like_PALP_sf"/>
</dbReference>
<evidence type="ECO:0000256" key="20">
    <source>
        <dbReference type="ARBA" id="ARBA00081060"/>
    </source>
</evidence>
<feature type="domain" description="Tryptophan synthase beta chain-like PALP" evidence="22">
    <location>
        <begin position="19"/>
        <end position="257"/>
    </location>
</feature>
<comment type="catalytic activity">
    <reaction evidence="13">
        <text>D-serine = pyruvate + NH4(+)</text>
        <dbReference type="Rhea" id="RHEA:13977"/>
        <dbReference type="ChEBI" id="CHEBI:15361"/>
        <dbReference type="ChEBI" id="CHEBI:28938"/>
        <dbReference type="ChEBI" id="CHEBI:35247"/>
        <dbReference type="EC" id="4.3.1.18"/>
    </reaction>
</comment>
<proteinExistence type="inferred from homology"/>
<dbReference type="GO" id="GO:0030378">
    <property type="term" value="F:serine racemase activity"/>
    <property type="evidence" value="ECO:0007669"/>
    <property type="project" value="UniProtKB-EC"/>
</dbReference>
<dbReference type="PANTHER" id="PTHR10283">
    <property type="entry name" value="SOLUTE CARRIER FAMILY 13 MEMBER"/>
    <property type="match status" value="1"/>
</dbReference>
<dbReference type="Pfam" id="PF00939">
    <property type="entry name" value="Na_sulph_symp"/>
    <property type="match status" value="1"/>
</dbReference>
<keyword evidence="8" id="KW-1133">Transmembrane helix</keyword>
<keyword evidence="9" id="KW-0472">Membrane</keyword>
<reference evidence="23" key="1">
    <citation type="journal article" date="2012" name="Nature">
        <title>The oyster genome reveals stress adaptation and complexity of shell formation.</title>
        <authorList>
            <person name="Zhang G."/>
            <person name="Fang X."/>
            <person name="Guo X."/>
            <person name="Li L."/>
            <person name="Luo R."/>
            <person name="Xu F."/>
            <person name="Yang P."/>
            <person name="Zhang L."/>
            <person name="Wang X."/>
            <person name="Qi H."/>
            <person name="Xiong Z."/>
            <person name="Que H."/>
            <person name="Xie Y."/>
            <person name="Holland P.W."/>
            <person name="Paps J."/>
            <person name="Zhu Y."/>
            <person name="Wu F."/>
            <person name="Chen Y."/>
            <person name="Wang J."/>
            <person name="Peng C."/>
            <person name="Meng J."/>
            <person name="Yang L."/>
            <person name="Liu J."/>
            <person name="Wen B."/>
            <person name="Zhang N."/>
            <person name="Huang Z."/>
            <person name="Zhu Q."/>
            <person name="Feng Y."/>
            <person name="Mount A."/>
            <person name="Hedgecock D."/>
            <person name="Xu Z."/>
            <person name="Liu Y."/>
            <person name="Domazet-Loso T."/>
            <person name="Du Y."/>
            <person name="Sun X."/>
            <person name="Zhang S."/>
            <person name="Liu B."/>
            <person name="Cheng P."/>
            <person name="Jiang X."/>
            <person name="Li J."/>
            <person name="Fan D."/>
            <person name="Wang W."/>
            <person name="Fu W."/>
            <person name="Wang T."/>
            <person name="Wang B."/>
            <person name="Zhang J."/>
            <person name="Peng Z."/>
            <person name="Li Y."/>
            <person name="Li N."/>
            <person name="Wang J."/>
            <person name="Chen M."/>
            <person name="He Y."/>
            <person name="Tan F."/>
            <person name="Song X."/>
            <person name="Zheng Q."/>
            <person name="Huang R."/>
            <person name="Yang H."/>
            <person name="Du X."/>
            <person name="Chen L."/>
            <person name="Yang M."/>
            <person name="Gaffney P.M."/>
            <person name="Wang S."/>
            <person name="Luo L."/>
            <person name="She Z."/>
            <person name="Ming Y."/>
            <person name="Huang W."/>
            <person name="Zhang S."/>
            <person name="Huang B."/>
            <person name="Zhang Y."/>
            <person name="Qu T."/>
            <person name="Ni P."/>
            <person name="Miao G."/>
            <person name="Wang J."/>
            <person name="Wang Q."/>
            <person name="Steinberg C.E."/>
            <person name="Wang H."/>
            <person name="Li N."/>
            <person name="Qian L."/>
            <person name="Zhang G."/>
            <person name="Li Y."/>
            <person name="Yang H."/>
            <person name="Liu X."/>
            <person name="Wang J."/>
            <person name="Yin Y."/>
            <person name="Wang J."/>
        </authorList>
    </citation>
    <scope>NUCLEOTIDE SEQUENCE [LARGE SCALE GENOMIC DNA]</scope>
    <source>
        <strain evidence="23">05x7-T-G4-1.051#20</strain>
    </source>
</reference>
<gene>
    <name evidence="23" type="ORF">CGI_10017395</name>
</gene>
<evidence type="ECO:0000256" key="21">
    <source>
        <dbReference type="ARBA" id="ARBA00081761"/>
    </source>
</evidence>
<dbReference type="InterPro" id="IPR001898">
    <property type="entry name" value="SLC13A/DASS"/>
</dbReference>
<evidence type="ECO:0000256" key="13">
    <source>
        <dbReference type="ARBA" id="ARBA00050422"/>
    </source>
</evidence>
<keyword evidence="7" id="KW-0663">Pyridoxal phosphate</keyword>
<dbReference type="GO" id="GO:0005310">
    <property type="term" value="F:dicarboxylic acid transmembrane transporter activity"/>
    <property type="evidence" value="ECO:0007669"/>
    <property type="project" value="UniProtKB-ARBA"/>
</dbReference>
<comment type="catalytic activity">
    <reaction evidence="12">
        <text>L-serine = pyruvate + NH4(+)</text>
        <dbReference type="Rhea" id="RHEA:19169"/>
        <dbReference type="ChEBI" id="CHEBI:15361"/>
        <dbReference type="ChEBI" id="CHEBI:28938"/>
        <dbReference type="ChEBI" id="CHEBI:33384"/>
        <dbReference type="EC" id="4.3.1.17"/>
    </reaction>
</comment>
<evidence type="ECO:0000256" key="10">
    <source>
        <dbReference type="ARBA" id="ARBA00023239"/>
    </source>
</evidence>
<protein>
    <recommendedName>
        <fullName evidence="18">Serine racemase</fullName>
        <ecNumber evidence="5">4.3.1.17</ecNumber>
        <ecNumber evidence="16">4.3.1.18</ecNumber>
        <ecNumber evidence="17">5.1.1.18</ecNumber>
    </recommendedName>
    <alternativeName>
        <fullName evidence="19">D-serine ammonia-lyase</fullName>
    </alternativeName>
    <alternativeName>
        <fullName evidence="21">D-serine dehydratase</fullName>
    </alternativeName>
    <alternativeName>
        <fullName evidence="20">L-serine ammonia-lyase</fullName>
    </alternativeName>
    <alternativeName>
        <fullName evidence="11">L-serine dehydratase</fullName>
    </alternativeName>
</protein>
<keyword evidence="6" id="KW-0812">Transmembrane</keyword>
<dbReference type="GO" id="GO:0030170">
    <property type="term" value="F:pyridoxal phosphate binding"/>
    <property type="evidence" value="ECO:0007669"/>
    <property type="project" value="InterPro"/>
</dbReference>
<comment type="subcellular location">
    <subcellularLocation>
        <location evidence="2">Membrane</location>
        <topology evidence="2">Multi-pass membrane protein</topology>
    </subcellularLocation>
</comment>
<evidence type="ECO:0000256" key="3">
    <source>
        <dbReference type="ARBA" id="ARBA00006772"/>
    </source>
</evidence>
<evidence type="ECO:0000256" key="2">
    <source>
        <dbReference type="ARBA" id="ARBA00004141"/>
    </source>
</evidence>
<dbReference type="FunFam" id="3.40.50.1100:FF:000041">
    <property type="entry name" value="Threonine ammonia-lyase, variant"/>
    <property type="match status" value="1"/>
</dbReference>
<evidence type="ECO:0000256" key="12">
    <source>
        <dbReference type="ARBA" id="ARBA00049406"/>
    </source>
</evidence>
<accession>K1Q922</accession>
<comment type="similarity">
    <text evidence="4">Belongs to the serine/threonine dehydratase family.</text>
</comment>
<comment type="cofactor">
    <cofactor evidence="1">
        <name>pyridoxal 5'-phosphate</name>
        <dbReference type="ChEBI" id="CHEBI:597326"/>
    </cofactor>
</comment>
<evidence type="ECO:0000256" key="8">
    <source>
        <dbReference type="ARBA" id="ARBA00022989"/>
    </source>
</evidence>
<evidence type="ECO:0000256" key="19">
    <source>
        <dbReference type="ARBA" id="ARBA00076108"/>
    </source>
</evidence>
<dbReference type="InterPro" id="IPR000634">
    <property type="entry name" value="Ser/Thr_deHydtase_PyrdxlP-BS"/>
</dbReference>
<evidence type="ECO:0000256" key="9">
    <source>
        <dbReference type="ARBA" id="ARBA00023136"/>
    </source>
</evidence>
<comment type="catalytic activity">
    <reaction evidence="14">
        <text>L-serine = D-serine</text>
        <dbReference type="Rhea" id="RHEA:10980"/>
        <dbReference type="ChEBI" id="CHEBI:33384"/>
        <dbReference type="ChEBI" id="CHEBI:35247"/>
        <dbReference type="EC" id="5.1.1.18"/>
    </reaction>
</comment>
<evidence type="ECO:0000256" key="4">
    <source>
        <dbReference type="ARBA" id="ARBA00010869"/>
    </source>
</evidence>
<evidence type="ECO:0000256" key="15">
    <source>
        <dbReference type="ARBA" id="ARBA00056426"/>
    </source>
</evidence>
<evidence type="ECO:0000256" key="11">
    <source>
        <dbReference type="ARBA" id="ARBA00031418"/>
    </source>
</evidence>
<organism evidence="23">
    <name type="scientific">Magallana gigas</name>
    <name type="common">Pacific oyster</name>
    <name type="synonym">Crassostrea gigas</name>
    <dbReference type="NCBI Taxonomy" id="29159"/>
    <lineage>
        <taxon>Eukaryota</taxon>
        <taxon>Metazoa</taxon>
        <taxon>Spiralia</taxon>
        <taxon>Lophotrochozoa</taxon>
        <taxon>Mollusca</taxon>
        <taxon>Bivalvia</taxon>
        <taxon>Autobranchia</taxon>
        <taxon>Pteriomorphia</taxon>
        <taxon>Ostreida</taxon>
        <taxon>Ostreoidea</taxon>
        <taxon>Ostreidae</taxon>
        <taxon>Magallana</taxon>
    </lineage>
</organism>
<dbReference type="InterPro" id="IPR001926">
    <property type="entry name" value="TrpB-like_PALP"/>
</dbReference>
<evidence type="ECO:0000256" key="17">
    <source>
        <dbReference type="ARBA" id="ARBA00066592"/>
    </source>
</evidence>
<dbReference type="EMBL" id="JH816309">
    <property type="protein sequence ID" value="EKC33217.1"/>
    <property type="molecule type" value="Genomic_DNA"/>
</dbReference>